<dbReference type="InterPro" id="IPR051127">
    <property type="entry name" value="Fungal_SecMet_Regulators"/>
</dbReference>
<protein>
    <recommendedName>
        <fullName evidence="6">Zn(2)-C6 fungal-type domain-containing protein</fullName>
    </recommendedName>
</protein>
<dbReference type="AlphaFoldDB" id="A0A3D8R2J1"/>
<dbReference type="GO" id="GO:0000981">
    <property type="term" value="F:DNA-binding transcription factor activity, RNA polymerase II-specific"/>
    <property type="evidence" value="ECO:0007669"/>
    <property type="project" value="InterPro"/>
</dbReference>
<dbReference type="EMBL" id="PDLM01000010">
    <property type="protein sequence ID" value="RDW68141.1"/>
    <property type="molecule type" value="Genomic_DNA"/>
</dbReference>
<dbReference type="SMART" id="SM00066">
    <property type="entry name" value="GAL4"/>
    <property type="match status" value="1"/>
</dbReference>
<dbReference type="InterPro" id="IPR036864">
    <property type="entry name" value="Zn2-C6_fun-type_DNA-bd_sf"/>
</dbReference>
<dbReference type="GO" id="GO:0008270">
    <property type="term" value="F:zinc ion binding"/>
    <property type="evidence" value="ECO:0007669"/>
    <property type="project" value="InterPro"/>
</dbReference>
<evidence type="ECO:0000313" key="8">
    <source>
        <dbReference type="Proteomes" id="UP000256645"/>
    </source>
</evidence>
<evidence type="ECO:0000313" key="7">
    <source>
        <dbReference type="EMBL" id="RDW68141.1"/>
    </source>
</evidence>
<feature type="compositionally biased region" description="Low complexity" evidence="5">
    <location>
        <begin position="202"/>
        <end position="222"/>
    </location>
</feature>
<dbReference type="Pfam" id="PF00172">
    <property type="entry name" value="Zn_clus"/>
    <property type="match status" value="1"/>
</dbReference>
<dbReference type="GO" id="GO:0000435">
    <property type="term" value="P:positive regulation of transcription from RNA polymerase II promoter by galactose"/>
    <property type="evidence" value="ECO:0007669"/>
    <property type="project" value="TreeGrafter"/>
</dbReference>
<feature type="domain" description="Zn(2)-C6 fungal-type" evidence="6">
    <location>
        <begin position="133"/>
        <end position="163"/>
    </location>
</feature>
<keyword evidence="3" id="KW-0804">Transcription</keyword>
<dbReference type="InterPro" id="IPR001138">
    <property type="entry name" value="Zn2Cys6_DnaBD"/>
</dbReference>
<comment type="caution">
    <text evidence="7">The sequence shown here is derived from an EMBL/GenBank/DDBJ whole genome shotgun (WGS) entry which is preliminary data.</text>
</comment>
<reference evidence="7 8" key="1">
    <citation type="journal article" date="2018" name="IMA Fungus">
        <title>IMA Genome-F 9: Draft genome sequence of Annulohypoxylon stygium, Aspergillus mulundensis, Berkeleyomyces basicola (syn. Thielaviopsis basicola), Ceratocystis smalleyi, two Cercospora beticola strains, Coleophoma cylindrospora, Fusarium fracticaudum, Phialophora cf. hyalina, and Morchella septimelata.</title>
        <authorList>
            <person name="Wingfield B.D."/>
            <person name="Bills G.F."/>
            <person name="Dong Y."/>
            <person name="Huang W."/>
            <person name="Nel W.J."/>
            <person name="Swalarsk-Parry B.S."/>
            <person name="Vaghefi N."/>
            <person name="Wilken P.M."/>
            <person name="An Z."/>
            <person name="de Beer Z.W."/>
            <person name="De Vos L."/>
            <person name="Chen L."/>
            <person name="Duong T.A."/>
            <person name="Gao Y."/>
            <person name="Hammerbacher A."/>
            <person name="Kikkert J.R."/>
            <person name="Li Y."/>
            <person name="Li H."/>
            <person name="Li K."/>
            <person name="Li Q."/>
            <person name="Liu X."/>
            <person name="Ma X."/>
            <person name="Naidoo K."/>
            <person name="Pethybridge S.J."/>
            <person name="Sun J."/>
            <person name="Steenkamp E.T."/>
            <person name="van der Nest M.A."/>
            <person name="van Wyk S."/>
            <person name="Wingfield M.J."/>
            <person name="Xiong C."/>
            <person name="Yue Q."/>
            <person name="Zhang X."/>
        </authorList>
    </citation>
    <scope>NUCLEOTIDE SEQUENCE [LARGE SCALE GENOMIC DNA]</scope>
    <source>
        <strain evidence="7 8">BP6252</strain>
    </source>
</reference>
<accession>A0A3D8R2J1</accession>
<dbReference type="PANTHER" id="PTHR47424">
    <property type="entry name" value="REGULATORY PROTEIN GAL4"/>
    <property type="match status" value="1"/>
</dbReference>
<dbReference type="GO" id="GO:0005634">
    <property type="term" value="C:nucleus"/>
    <property type="evidence" value="ECO:0007669"/>
    <property type="project" value="TreeGrafter"/>
</dbReference>
<evidence type="ECO:0000256" key="3">
    <source>
        <dbReference type="ARBA" id="ARBA00023163"/>
    </source>
</evidence>
<dbReference type="PROSITE" id="PS50048">
    <property type="entry name" value="ZN2_CY6_FUNGAL_2"/>
    <property type="match status" value="1"/>
</dbReference>
<dbReference type="SMART" id="SM00906">
    <property type="entry name" value="Fungal_trans"/>
    <property type="match status" value="1"/>
</dbReference>
<gene>
    <name evidence="7" type="ORF">BP6252_09537</name>
</gene>
<sequence length="858" mass="95510">MPCSPVVYDGHQLIGRIALKRKTRQGLFILRGSMLADFGARHLPQEVGTEVEGGERRGSARQPATPASPWTMLCIPRHVPTIELYSARPSYTRPTVCSPIPSANQHLTLAMDHTDPLAATGSAGGERLFAQQACNECRRRKGRCDRVSPECGTCVRYNRHCLYTQDSKSPLTRKHLTYVEHRLEAATAEIRMLRRKLAAVQGASTSTTGSQSQLEAKSSSSLVDPSGTGVTLDAETQAVNVIQGQEKTIPFVPDTDNELAIPHIFQDSKAPVGGDESPPIRLEWPPTAKIDFDWNEQGVPITPGALQLDEGDNGLGFIDGMASLSVNEEDAGYLGVASGAALLRMLQLGGDSTSSKSSVRQLGRGQPFLPSLSIQPDANMHVIDAMIDGYFRTYHVSYPIVHEPRFKAQHSEVIARPEGNGWKALVYIVAALGAFSASIEPTSVDGDLFNLAKSHLSIDDLESGNTSLVQALALMSNYLQKRNKPNSGYNYLGLALRMAMGLGLHKEFPRWEINPLELEIRRRVWWSLFVFDVGATITFSRPLGWPTEGIEVALPLNVHDRHLTATASSLPENVQEITIYSAMRTQVSFHQATNLIYTRVISSPFPSPQEVLLLDQKHIVPWLASLPAWYNESAVIPSKYALGHAIMMWRYRNFRLIMYRPFVIRRILRTRSKEPIASYDDAEQAAYSQCLIEAKASIYAIHKFWSEHPHTNLAAWYSLYFLFQASLVPIFCLRNMPLSENALSWRQDIELALNVIESMFAINSSSLKCYDTIHNLCGDYLAANSSSENYQMTSTQESPQTQISNVYSMMWPNVPAVEADVVMQDEAWLRFLSEQPLEQQVIGDADFTEGQWDMLSHP</sequence>
<dbReference type="SUPFAM" id="SSF57701">
    <property type="entry name" value="Zn2/Cys6 DNA-binding domain"/>
    <property type="match status" value="1"/>
</dbReference>
<dbReference type="Proteomes" id="UP000256645">
    <property type="component" value="Unassembled WGS sequence"/>
</dbReference>
<dbReference type="PANTHER" id="PTHR47424:SF2">
    <property type="entry name" value="TRANSCRIPTION FACTOR DOMAIN-CONTAINING PROTEIN-RELATED"/>
    <property type="match status" value="1"/>
</dbReference>
<keyword evidence="2" id="KW-0805">Transcription regulation</keyword>
<evidence type="ECO:0000256" key="1">
    <source>
        <dbReference type="ARBA" id="ARBA00022723"/>
    </source>
</evidence>
<dbReference type="Pfam" id="PF04082">
    <property type="entry name" value="Fungal_trans"/>
    <property type="match status" value="1"/>
</dbReference>
<keyword evidence="8" id="KW-1185">Reference proteome</keyword>
<evidence type="ECO:0000256" key="2">
    <source>
        <dbReference type="ARBA" id="ARBA00023015"/>
    </source>
</evidence>
<dbReference type="GO" id="GO:0000978">
    <property type="term" value="F:RNA polymerase II cis-regulatory region sequence-specific DNA binding"/>
    <property type="evidence" value="ECO:0007669"/>
    <property type="project" value="TreeGrafter"/>
</dbReference>
<dbReference type="OrthoDB" id="2283488at2759"/>
<dbReference type="InterPro" id="IPR007219">
    <property type="entry name" value="XnlR_reg_dom"/>
</dbReference>
<organism evidence="7 8">
    <name type="scientific">Coleophoma cylindrospora</name>
    <dbReference type="NCBI Taxonomy" id="1849047"/>
    <lineage>
        <taxon>Eukaryota</taxon>
        <taxon>Fungi</taxon>
        <taxon>Dikarya</taxon>
        <taxon>Ascomycota</taxon>
        <taxon>Pezizomycotina</taxon>
        <taxon>Leotiomycetes</taxon>
        <taxon>Helotiales</taxon>
        <taxon>Dermateaceae</taxon>
        <taxon>Coleophoma</taxon>
    </lineage>
</organism>
<name>A0A3D8R2J1_9HELO</name>
<dbReference type="PROSITE" id="PS00463">
    <property type="entry name" value="ZN2_CY6_FUNGAL_1"/>
    <property type="match status" value="1"/>
</dbReference>
<keyword evidence="1" id="KW-0479">Metal-binding</keyword>
<dbReference type="CDD" id="cd00067">
    <property type="entry name" value="GAL4"/>
    <property type="match status" value="1"/>
</dbReference>
<feature type="region of interest" description="Disordered" evidence="5">
    <location>
        <begin position="202"/>
        <end position="227"/>
    </location>
</feature>
<evidence type="ECO:0000259" key="6">
    <source>
        <dbReference type="PROSITE" id="PS50048"/>
    </source>
</evidence>
<evidence type="ECO:0000256" key="4">
    <source>
        <dbReference type="ARBA" id="ARBA00023242"/>
    </source>
</evidence>
<proteinExistence type="predicted"/>
<dbReference type="Gene3D" id="4.10.240.10">
    <property type="entry name" value="Zn(2)-C6 fungal-type DNA-binding domain"/>
    <property type="match status" value="1"/>
</dbReference>
<dbReference type="CDD" id="cd12148">
    <property type="entry name" value="fungal_TF_MHR"/>
    <property type="match status" value="1"/>
</dbReference>
<dbReference type="GO" id="GO:0006351">
    <property type="term" value="P:DNA-templated transcription"/>
    <property type="evidence" value="ECO:0007669"/>
    <property type="project" value="InterPro"/>
</dbReference>
<keyword evidence="4" id="KW-0539">Nucleus</keyword>
<evidence type="ECO:0000256" key="5">
    <source>
        <dbReference type="SAM" id="MobiDB-lite"/>
    </source>
</evidence>